<feature type="region of interest" description="Disordered" evidence="1">
    <location>
        <begin position="112"/>
        <end position="139"/>
    </location>
</feature>
<feature type="compositionally biased region" description="Basic and acidic residues" evidence="1">
    <location>
        <begin position="624"/>
        <end position="636"/>
    </location>
</feature>
<gene>
    <name evidence="2" type="primary">WBGene00109268</name>
</gene>
<dbReference type="Proteomes" id="UP000005239">
    <property type="component" value="Unassembled WGS sequence"/>
</dbReference>
<reference evidence="3" key="1">
    <citation type="journal article" date="2008" name="Nat. Genet.">
        <title>The Pristionchus pacificus genome provides a unique perspective on nematode lifestyle and parasitism.</title>
        <authorList>
            <person name="Dieterich C."/>
            <person name="Clifton S.W."/>
            <person name="Schuster L.N."/>
            <person name="Chinwalla A."/>
            <person name="Delehaunty K."/>
            <person name="Dinkelacker I."/>
            <person name="Fulton L."/>
            <person name="Fulton R."/>
            <person name="Godfrey J."/>
            <person name="Minx P."/>
            <person name="Mitreva M."/>
            <person name="Roeseler W."/>
            <person name="Tian H."/>
            <person name="Witte H."/>
            <person name="Yang S.P."/>
            <person name="Wilson R.K."/>
            <person name="Sommer R.J."/>
        </authorList>
    </citation>
    <scope>NUCLEOTIDE SEQUENCE [LARGE SCALE GENOMIC DNA]</scope>
    <source>
        <strain evidence="3">PS312</strain>
    </source>
</reference>
<accession>A0A8R1YFQ3</accession>
<evidence type="ECO:0000313" key="2">
    <source>
        <dbReference type="EnsemblMetazoa" id="PPA19714.1"/>
    </source>
</evidence>
<proteinExistence type="predicted"/>
<evidence type="ECO:0000256" key="1">
    <source>
        <dbReference type="SAM" id="MobiDB-lite"/>
    </source>
</evidence>
<reference evidence="2" key="2">
    <citation type="submission" date="2022-06" db="UniProtKB">
        <authorList>
            <consortium name="EnsemblMetazoa"/>
        </authorList>
    </citation>
    <scope>IDENTIFICATION</scope>
    <source>
        <strain evidence="2">PS312</strain>
    </source>
</reference>
<dbReference type="EnsemblMetazoa" id="PPA19714.1">
    <property type="protein sequence ID" value="PPA19714.1"/>
    <property type="gene ID" value="WBGene00109268"/>
</dbReference>
<accession>A0A2A6BJT8</accession>
<name>A0A2A6BJT8_PRIPA</name>
<feature type="region of interest" description="Disordered" evidence="1">
    <location>
        <begin position="573"/>
        <end position="636"/>
    </location>
</feature>
<organism evidence="2 3">
    <name type="scientific">Pristionchus pacificus</name>
    <name type="common">Parasitic nematode worm</name>
    <dbReference type="NCBI Taxonomy" id="54126"/>
    <lineage>
        <taxon>Eukaryota</taxon>
        <taxon>Metazoa</taxon>
        <taxon>Ecdysozoa</taxon>
        <taxon>Nematoda</taxon>
        <taxon>Chromadorea</taxon>
        <taxon>Rhabditida</taxon>
        <taxon>Rhabditina</taxon>
        <taxon>Diplogasteromorpha</taxon>
        <taxon>Diplogasteroidea</taxon>
        <taxon>Neodiplogasteridae</taxon>
        <taxon>Pristionchus</taxon>
    </lineage>
</organism>
<protein>
    <submittedName>
        <fullName evidence="2">Uncharacterized protein</fullName>
    </submittedName>
</protein>
<dbReference type="AlphaFoldDB" id="A0A2A6BJT8"/>
<keyword evidence="3" id="KW-1185">Reference proteome</keyword>
<sequence length="636" mass="69799">MSEEEGGQIIPSSFWGVDMSDDATMKSEMLGRSGEATNYRSATATKQQATATALHSQPLEEQGLQNRQQASVINAQHSSSVQHGMIPIPVISIKPQPTALLHHLLPILPRPLQNTPTADSSPVPNQLSHQSVPSSIPHKGLAHSTLASHIIPEGDSFVFSPTTAMAVIQAGNPTADHPVPVQQSIGTVVSQQSQIVAHSSTNISSQEECKAMLATLMDGRVPEMPDSHQEMTQHTHPSTGRAPKLPIEQQEMTNHTHPATGRAPQAQLPNGPQEMPPQARHVRIGSVVIQQRIDPAWEQLSKHIPKTDKVLKHEVEQYVTTDREGRVGPRMPQRAQFTRRGLLPTTCRSSDSQLSVVRQEHWAHSLPDSSYSISTQSHSQQQIAYATPINHNAAPLPSISLPQRREQTSSYQLHPIGPQRGLGCASEQQRQGTMYSHQQMNQYVHLDATEDALASSGHSMKGQSGPYHSNARPMQQQQAFARQHSPPANATYDGPELAHMELTQQEKIHLELDELCKEVERERKLRNAMAAAAADSPSEEETVIQQGTADPRLEDALATIGEFLQREVSQGREASAVSLKRKSTSPSQVGSSRKRNRYLSTVVDEQKSSVNGDATTWAMMNEAQKGDLPHKDEEEK</sequence>
<evidence type="ECO:0000313" key="3">
    <source>
        <dbReference type="Proteomes" id="UP000005239"/>
    </source>
</evidence>
<feature type="region of interest" description="Disordered" evidence="1">
    <location>
        <begin position="254"/>
        <end position="278"/>
    </location>
</feature>
<feature type="compositionally biased region" description="Polar residues" evidence="1">
    <location>
        <begin position="113"/>
        <end position="134"/>
    </location>
</feature>